<accession>A0ACB9GCF7</accession>
<name>A0ACB9GCF7_CICIN</name>
<protein>
    <submittedName>
        <fullName evidence="1">Uncharacterized protein</fullName>
    </submittedName>
</protein>
<dbReference type="Proteomes" id="UP001055811">
    <property type="component" value="Linkage Group LG02"/>
</dbReference>
<proteinExistence type="predicted"/>
<comment type="caution">
    <text evidence="1">The sequence shown here is derived from an EMBL/GenBank/DDBJ whole genome shotgun (WGS) entry which is preliminary data.</text>
</comment>
<dbReference type="EMBL" id="CM042010">
    <property type="protein sequence ID" value="KAI3781199.1"/>
    <property type="molecule type" value="Genomic_DNA"/>
</dbReference>
<gene>
    <name evidence="1" type="ORF">L2E82_11206</name>
</gene>
<evidence type="ECO:0000313" key="2">
    <source>
        <dbReference type="Proteomes" id="UP001055811"/>
    </source>
</evidence>
<evidence type="ECO:0000313" key="1">
    <source>
        <dbReference type="EMBL" id="KAI3781199.1"/>
    </source>
</evidence>
<reference evidence="1 2" key="2">
    <citation type="journal article" date="2022" name="Mol. Ecol. Resour.">
        <title>The genomes of chicory, endive, great burdock and yacon provide insights into Asteraceae paleo-polyploidization history and plant inulin production.</title>
        <authorList>
            <person name="Fan W."/>
            <person name="Wang S."/>
            <person name="Wang H."/>
            <person name="Wang A."/>
            <person name="Jiang F."/>
            <person name="Liu H."/>
            <person name="Zhao H."/>
            <person name="Xu D."/>
            <person name="Zhang Y."/>
        </authorList>
    </citation>
    <scope>NUCLEOTIDE SEQUENCE [LARGE SCALE GENOMIC DNA]</scope>
    <source>
        <strain evidence="2">cv. Punajuju</strain>
        <tissue evidence="1">Leaves</tissue>
    </source>
</reference>
<organism evidence="1 2">
    <name type="scientific">Cichorium intybus</name>
    <name type="common">Chicory</name>
    <dbReference type="NCBI Taxonomy" id="13427"/>
    <lineage>
        <taxon>Eukaryota</taxon>
        <taxon>Viridiplantae</taxon>
        <taxon>Streptophyta</taxon>
        <taxon>Embryophyta</taxon>
        <taxon>Tracheophyta</taxon>
        <taxon>Spermatophyta</taxon>
        <taxon>Magnoliopsida</taxon>
        <taxon>eudicotyledons</taxon>
        <taxon>Gunneridae</taxon>
        <taxon>Pentapetalae</taxon>
        <taxon>asterids</taxon>
        <taxon>campanulids</taxon>
        <taxon>Asterales</taxon>
        <taxon>Asteraceae</taxon>
        <taxon>Cichorioideae</taxon>
        <taxon>Cichorieae</taxon>
        <taxon>Cichoriinae</taxon>
        <taxon>Cichorium</taxon>
    </lineage>
</organism>
<keyword evidence="2" id="KW-1185">Reference proteome</keyword>
<sequence>MLVFELLRHAGSQNYVESHLDSRRGFAVRFPWLFNIHHHLVSHCFCIASHILTSSLVILLHAEMTSLAKCLTLMLKSESSSSQQDSAINEAFSSDTISQDVDMVYDDTKVEEAKRDLEEKLAQIISETNKEEDKFQSEQLLYIQEKKEIDDLNHRISLMESVMATSKEFQELAIYPHYYFVSYS</sequence>
<reference evidence="2" key="1">
    <citation type="journal article" date="2022" name="Mol. Ecol. Resour.">
        <title>The genomes of chicory, endive, great burdock and yacon provide insights into Asteraceae palaeo-polyploidization history and plant inulin production.</title>
        <authorList>
            <person name="Fan W."/>
            <person name="Wang S."/>
            <person name="Wang H."/>
            <person name="Wang A."/>
            <person name="Jiang F."/>
            <person name="Liu H."/>
            <person name="Zhao H."/>
            <person name="Xu D."/>
            <person name="Zhang Y."/>
        </authorList>
    </citation>
    <scope>NUCLEOTIDE SEQUENCE [LARGE SCALE GENOMIC DNA]</scope>
    <source>
        <strain evidence="2">cv. Punajuju</strain>
    </source>
</reference>